<evidence type="ECO:0000256" key="4">
    <source>
        <dbReference type="ARBA" id="ARBA00022801"/>
    </source>
</evidence>
<dbReference type="GO" id="GO:0006281">
    <property type="term" value="P:DNA repair"/>
    <property type="evidence" value="ECO:0007669"/>
    <property type="project" value="UniProtKB-KW"/>
</dbReference>
<dbReference type="GO" id="GO:0016787">
    <property type="term" value="F:hydrolase activity"/>
    <property type="evidence" value="ECO:0007669"/>
    <property type="project" value="UniProtKB-KW"/>
</dbReference>
<evidence type="ECO:0000256" key="5">
    <source>
        <dbReference type="ARBA" id="ARBA00022806"/>
    </source>
</evidence>
<dbReference type="Pfam" id="PF00270">
    <property type="entry name" value="DEAD"/>
    <property type="match status" value="1"/>
</dbReference>
<dbReference type="Pfam" id="PF00271">
    <property type="entry name" value="Helicase_C"/>
    <property type="match status" value="1"/>
</dbReference>
<dbReference type="InterPro" id="IPR041471">
    <property type="entry name" value="UvrB_inter"/>
</dbReference>
<evidence type="ECO:0000259" key="9">
    <source>
        <dbReference type="PROSITE" id="PS51192"/>
    </source>
</evidence>
<keyword evidence="4" id="KW-0378">Hydrolase</keyword>
<dbReference type="InterPro" id="IPR003711">
    <property type="entry name" value="CarD-like/TRCF_RID"/>
</dbReference>
<name>A0A3M0Z2D6_9BACT</name>
<dbReference type="PROSITE" id="PS51192">
    <property type="entry name" value="HELICASE_ATP_BIND_1"/>
    <property type="match status" value="1"/>
</dbReference>
<gene>
    <name evidence="11" type="ORF">D6810_01940</name>
</gene>
<dbReference type="SMART" id="SM00490">
    <property type="entry name" value="HELICc"/>
    <property type="match status" value="1"/>
</dbReference>
<keyword evidence="3" id="KW-0227">DNA damage</keyword>
<dbReference type="InterPro" id="IPR036101">
    <property type="entry name" value="CarD-like/TRCF_RID_sf"/>
</dbReference>
<proteinExistence type="predicted"/>
<reference evidence="11 12" key="1">
    <citation type="submission" date="2018-10" db="EMBL/GenBank/DDBJ databases">
        <title>Thermophilic Lithotrophy and Phototrophy in an Intertidal, Iron-rich, Geothermal Spring.</title>
        <authorList>
            <person name="Ward L.M."/>
            <person name="Idei A."/>
            <person name="Nakagawa M."/>
            <person name="Ueno Y."/>
            <person name="Fischer W."/>
            <person name="Mcglynn S.E."/>
        </authorList>
    </citation>
    <scope>NUCLEOTIDE SEQUENCE [LARGE SCALE GENOMIC DNA]</scope>
    <source>
        <strain evidence="11">J137</strain>
    </source>
</reference>
<dbReference type="Pfam" id="PF17757">
    <property type="entry name" value="UvrB_inter"/>
    <property type="match status" value="1"/>
</dbReference>
<keyword evidence="8" id="KW-0234">DNA repair</keyword>
<keyword evidence="1" id="KW-0963">Cytoplasm</keyword>
<dbReference type="PROSITE" id="PS51194">
    <property type="entry name" value="HELICASE_CTER"/>
    <property type="match status" value="1"/>
</dbReference>
<dbReference type="SMART" id="SM00487">
    <property type="entry name" value="DEXDc"/>
    <property type="match status" value="1"/>
</dbReference>
<evidence type="ECO:0000256" key="7">
    <source>
        <dbReference type="ARBA" id="ARBA00023125"/>
    </source>
</evidence>
<dbReference type="InterPro" id="IPR014001">
    <property type="entry name" value="Helicase_ATP-bd"/>
</dbReference>
<dbReference type="GO" id="GO:0005524">
    <property type="term" value="F:ATP binding"/>
    <property type="evidence" value="ECO:0007669"/>
    <property type="project" value="UniProtKB-KW"/>
</dbReference>
<dbReference type="SMART" id="SM01058">
    <property type="entry name" value="CarD_TRCF"/>
    <property type="match status" value="1"/>
</dbReference>
<feature type="domain" description="Helicase C-terminal" evidence="10">
    <location>
        <begin position="657"/>
        <end position="811"/>
    </location>
</feature>
<dbReference type="Gene3D" id="2.40.10.170">
    <property type="match status" value="1"/>
</dbReference>
<dbReference type="InterPro" id="IPR027417">
    <property type="entry name" value="P-loop_NTPase"/>
</dbReference>
<dbReference type="Proteomes" id="UP000269410">
    <property type="component" value="Unassembled WGS sequence"/>
</dbReference>
<protein>
    <submittedName>
        <fullName evidence="11">DEAD/DEAH box helicase</fullName>
    </submittedName>
</protein>
<dbReference type="Gene3D" id="3.30.2060.10">
    <property type="entry name" value="Penicillin-binding protein 1b domain"/>
    <property type="match status" value="1"/>
</dbReference>
<dbReference type="InterPro" id="IPR011545">
    <property type="entry name" value="DEAD/DEAH_box_helicase_dom"/>
</dbReference>
<dbReference type="CDD" id="cd17991">
    <property type="entry name" value="DEXHc_TRCF"/>
    <property type="match status" value="1"/>
</dbReference>
<dbReference type="GO" id="GO:0003678">
    <property type="term" value="F:DNA helicase activity"/>
    <property type="evidence" value="ECO:0007669"/>
    <property type="project" value="TreeGrafter"/>
</dbReference>
<dbReference type="AlphaFoldDB" id="A0A3M0Z2D6"/>
<evidence type="ECO:0000256" key="6">
    <source>
        <dbReference type="ARBA" id="ARBA00022840"/>
    </source>
</evidence>
<dbReference type="SUPFAM" id="SSF52540">
    <property type="entry name" value="P-loop containing nucleoside triphosphate hydrolases"/>
    <property type="match status" value="2"/>
</dbReference>
<keyword evidence="6" id="KW-0067">ATP-binding</keyword>
<dbReference type="InterPro" id="IPR001650">
    <property type="entry name" value="Helicase_C-like"/>
</dbReference>
<feature type="domain" description="Helicase ATP-binding" evidence="9">
    <location>
        <begin position="474"/>
        <end position="635"/>
    </location>
</feature>
<dbReference type="Pfam" id="PF02559">
    <property type="entry name" value="CarD_TRCF_RID"/>
    <property type="match status" value="1"/>
</dbReference>
<keyword evidence="7" id="KW-0238">DNA-binding</keyword>
<organism evidence="11 12">
    <name type="scientific">Candidatus Dojkabacteria bacterium</name>
    <dbReference type="NCBI Taxonomy" id="2099670"/>
    <lineage>
        <taxon>Bacteria</taxon>
        <taxon>Candidatus Dojkabacteria</taxon>
    </lineage>
</organism>
<dbReference type="Gene3D" id="3.40.50.300">
    <property type="entry name" value="P-loop containing nucleotide triphosphate hydrolases"/>
    <property type="match status" value="2"/>
</dbReference>
<sequence>MSKIKLIKTLPHLHTLFLPHSSEDCACLSNFSLEGFNWIRSLRKVTNKINFGVLLDHLIQFGFRKVDRVSSPSEFSQKGDIVSLWPVGYDHPIKISFFGDEIDELYFYDEVYGRKINDIQEFFLGSISKGLTFEDCKVLCNVQSKLPEDRSEIKKVDNCITKIIFTKSFQGIFSLLGIPAAEVISANEKGFLGKYNEFFELGSFEFLSTDFVFPQLFFGQEDIFINEIKRLVNLGYEVFISEDISYGQNIESKLRELIQRCEIKGTDLKKTLNSKTGIFLNIPSKLPAGFISESLKLAYFTDRELNGTIYLGRSENFTKAAGNIKKLLRQLEGNVKLGDYVVHEDYGIAIYKGLSQDNIDGEILEFIELEFERSDKLFVPLNQTEKISKYIAPEGSNVKLSKLGGNAWQNTKKKVASSTGALAKKLLKHYATLATTTIEPIDVDDTEEYKQFISEFPYELTPDQINSINEIFSDLAKNKPMNRLLVGDVGFGKTEVIMRACFKVVEKGGQAIVLSPTTVLTQQHFEVFKKRFQNFPISIGFVSRFKTAKQNQKEIESFNSGMTDILIGTHRLISNDLKPKRLKLIVIDEEQKFGVKQKEKLKELNYSAHLLSVSATPIPRTLGMALSSLKDLSIISTPPANRKPIKTEIIKDNWNKVIEAIKYEVDRGGQVFFLHNEISTLQIIYDKLAKLLPDYRFVIAHGRMSNDELDRFFAEFYDKRYDVLITTTIIENGLDMPNVNTIIINNANLFGIAQLYQLRGRVGRSDRQAFCYLMYKGFDIDDKSKLLKNFSINKHKRTNHQSSNKSLQTATSNLVFEYMEEKAYLKRLKAIVENQDLGAGFRLASRDLEIRGAGNLLGEEQSGFISNVGYVLYLKLLAQEIERLKQNN</sequence>
<evidence type="ECO:0000259" key="10">
    <source>
        <dbReference type="PROSITE" id="PS51194"/>
    </source>
</evidence>
<keyword evidence="2" id="KW-0547">Nucleotide-binding</keyword>
<evidence type="ECO:0000256" key="3">
    <source>
        <dbReference type="ARBA" id="ARBA00022763"/>
    </source>
</evidence>
<evidence type="ECO:0000256" key="8">
    <source>
        <dbReference type="ARBA" id="ARBA00023204"/>
    </source>
</evidence>
<dbReference type="EMBL" id="RFKV01000061">
    <property type="protein sequence ID" value="RMD77115.1"/>
    <property type="molecule type" value="Genomic_DNA"/>
</dbReference>
<accession>A0A3M0Z2D6</accession>
<dbReference type="PANTHER" id="PTHR47964">
    <property type="entry name" value="ATP-DEPENDENT DNA HELICASE HOMOLOG RECG, CHLOROPLASTIC"/>
    <property type="match status" value="1"/>
</dbReference>
<evidence type="ECO:0000256" key="1">
    <source>
        <dbReference type="ARBA" id="ARBA00022490"/>
    </source>
</evidence>
<dbReference type="InterPro" id="IPR047112">
    <property type="entry name" value="RecG/Mfd"/>
</dbReference>
<comment type="caution">
    <text evidence="11">The sequence shown here is derived from an EMBL/GenBank/DDBJ whole genome shotgun (WGS) entry which is preliminary data.</text>
</comment>
<evidence type="ECO:0000313" key="12">
    <source>
        <dbReference type="Proteomes" id="UP000269410"/>
    </source>
</evidence>
<evidence type="ECO:0000313" key="11">
    <source>
        <dbReference type="EMBL" id="RMD77115.1"/>
    </source>
</evidence>
<keyword evidence="5 11" id="KW-0347">Helicase</keyword>
<dbReference type="PANTHER" id="PTHR47964:SF1">
    <property type="entry name" value="ATP-DEPENDENT DNA HELICASE HOMOLOG RECG, CHLOROPLASTIC"/>
    <property type="match status" value="1"/>
</dbReference>
<dbReference type="SUPFAM" id="SSF141259">
    <property type="entry name" value="CarD-like"/>
    <property type="match status" value="1"/>
</dbReference>
<evidence type="ECO:0000256" key="2">
    <source>
        <dbReference type="ARBA" id="ARBA00022741"/>
    </source>
</evidence>
<dbReference type="GO" id="GO:0003677">
    <property type="term" value="F:DNA binding"/>
    <property type="evidence" value="ECO:0007669"/>
    <property type="project" value="UniProtKB-KW"/>
</dbReference>